<accession>A0A0K0G586</accession>
<organism evidence="1 2">
    <name type="scientific">Strongyloides venezuelensis</name>
    <name type="common">Threadworm</name>
    <dbReference type="NCBI Taxonomy" id="75913"/>
    <lineage>
        <taxon>Eukaryota</taxon>
        <taxon>Metazoa</taxon>
        <taxon>Ecdysozoa</taxon>
        <taxon>Nematoda</taxon>
        <taxon>Chromadorea</taxon>
        <taxon>Rhabditida</taxon>
        <taxon>Tylenchina</taxon>
        <taxon>Panagrolaimomorpha</taxon>
        <taxon>Strongyloidoidea</taxon>
        <taxon>Strongyloididae</taxon>
        <taxon>Strongyloides</taxon>
    </lineage>
</organism>
<evidence type="ECO:0000313" key="2">
    <source>
        <dbReference type="WBParaSite" id="SVE_1990100.1"/>
    </source>
</evidence>
<evidence type="ECO:0000313" key="1">
    <source>
        <dbReference type="Proteomes" id="UP000035680"/>
    </source>
</evidence>
<dbReference type="WBParaSite" id="SVE_1990100.1">
    <property type="protein sequence ID" value="SVE_1990100.1"/>
    <property type="gene ID" value="SVE_1990100"/>
</dbReference>
<protein>
    <submittedName>
        <fullName evidence="2">Secreted protein</fullName>
    </submittedName>
</protein>
<dbReference type="AlphaFoldDB" id="A0A0K0G586"/>
<reference evidence="1" key="1">
    <citation type="submission" date="2014-07" db="EMBL/GenBank/DDBJ databases">
        <authorList>
            <person name="Martin A.A"/>
            <person name="De Silva N."/>
        </authorList>
    </citation>
    <scope>NUCLEOTIDE SEQUENCE</scope>
</reference>
<reference evidence="2" key="2">
    <citation type="submission" date="2015-08" db="UniProtKB">
        <authorList>
            <consortium name="WormBaseParasite"/>
        </authorList>
    </citation>
    <scope>IDENTIFICATION</scope>
</reference>
<name>A0A0K0G586_STRVS</name>
<proteinExistence type="predicted"/>
<keyword evidence="1" id="KW-1185">Reference proteome</keyword>
<dbReference type="Proteomes" id="UP000035680">
    <property type="component" value="Unassembled WGS sequence"/>
</dbReference>
<sequence>MCLFISDRARMFQHASSQVCLFTFSYGGVTVYRCSEAACYMYPSGYMLAGSHHLNRVSYLMKSMLNMRARSEFR</sequence>